<dbReference type="InterPro" id="IPR013519">
    <property type="entry name" value="Int_alpha_beta-p"/>
</dbReference>
<evidence type="ECO:0000313" key="6">
    <source>
        <dbReference type="EMBL" id="NID11484.1"/>
    </source>
</evidence>
<proteinExistence type="predicted"/>
<sequence length="1125" mass="123427">MGGMLLACNRAPDTLFEQLSSNQTHITFANSLTPSDQLNGFTFTNFYNGGGVAVGDVDNDGFTDVFFTGNQVSCRLYLNQGKQTNDGFSFADITEAAGLTTNRWCSGAVMTDINQDGWLDIYISVASHPSLKQSGNLLFVNQGLTNGKPVFKEMAKAYGLADPAFTTQTAFFDYDLDGDLDVFLLNTAPEYQNPSHVRPVVSDGSHPGTGKLYRNEGNGPAGHPVFIDVSRQAGITYDALGLGLVISDINKDGYPDIYCSNDFTSSDILYLNDGNGHFTNVIKEATAHTSMYGMGVDAADLNNDARIDLMQLDMLPKENNRLKMMLGGQDYDRKEMSVSPRYGNQMQYMRNSLQMNVGEGRSQAEQPQAQSPKPPRPTPIFSEVGMMAGVAQTDWSWATLLADFDNDGWRDMYITNGYRKNVTDRDFITFTEDFSSFGTTEYNTQKRLDLMDKVPELPLAHYAFRNAGNGAFTDVSKAWGLNTKSYANGAAYADFDNDGDLDVAVNNIDDEALVYRNRSREQAPDQHYLTIKLQGDSTNRQGIGANVTLWAAGATQYAELFTVRGYLSSVESLLHFGLGNKTKIDSLRIEWPGGRSEIKRNVLADQVLTLSYAQATTDTNSPTAPPSNLLFADVTEKYPIDFVHTESDFVDFKQRAAMLKMLSRAGFALAVGDVNGDGLDDCFAGGSYRGSSACLLVQNTSGGFTKRPFPAQGDHEATSALFFDADGDKDLDLYVVNGGNERLATDKAFYQDQLYINDGTGNFSIAPIGTLPDLSGSGSCVLASDFDHDGDLDLFVGGRQIPGEYPLPARSYLLRNDRLATGYRFTDVTQQVCPSLMKAGMVCSALWSDYDQDGWSDLLLAGEWMPLTVYKNEKGSFKSAAIQLPNTAGWWNTLAQGDFDHDGDLDYMAGNEGLNTLYQASPNEPVKIIASDFNKDGTVDPLMGYFINGMCYPAIPRDALNQQVIQFRRKYQRFADYAAVTFDELLTKDELTDAYQAQATYLQSAYIENQGKGKFVVHALPRPAQVAPTFGIVVHDFNHDGHLDAVLTGNFYPNEVNMGREDASYGVVLLGDGRGHFKPLDPTTSGLLIRGDARSSALLHGPNKETLLFTAINSQGLRLNRCLVK</sequence>
<reference evidence="7" key="1">
    <citation type="submission" date="2019-09" db="EMBL/GenBank/DDBJ databases">
        <authorList>
            <person name="Jung D.-H."/>
        </authorList>
    </citation>
    <scope>NUCLEOTIDE SEQUENCE [LARGE SCALE GENOMIC DNA]</scope>
    <source>
        <strain evidence="7">JA-25</strain>
    </source>
</reference>
<dbReference type="InterPro" id="IPR027039">
    <property type="entry name" value="Crtac1"/>
</dbReference>
<evidence type="ECO:0000256" key="3">
    <source>
        <dbReference type="ARBA" id="ARBA00023180"/>
    </source>
</evidence>
<dbReference type="InterPro" id="IPR013517">
    <property type="entry name" value="FG-GAP"/>
</dbReference>
<dbReference type="PANTHER" id="PTHR16026">
    <property type="entry name" value="CARTILAGE ACIDIC PROTEIN 1"/>
    <property type="match status" value="1"/>
</dbReference>
<evidence type="ECO:0000256" key="4">
    <source>
        <dbReference type="SAM" id="MobiDB-lite"/>
    </source>
</evidence>
<reference evidence="7" key="2">
    <citation type="submission" date="2023-07" db="EMBL/GenBank/DDBJ databases">
        <authorList>
            <person name="Jung D.-H."/>
        </authorList>
    </citation>
    <scope>NUCLEOTIDE SEQUENCE [LARGE SCALE GENOMIC DNA]</scope>
    <source>
        <strain evidence="7">JA-25</strain>
    </source>
</reference>
<keyword evidence="3" id="KW-0325">Glycoprotein</keyword>
<dbReference type="PANTHER" id="PTHR16026:SF0">
    <property type="entry name" value="CARTILAGE ACIDIC PROTEIN 1"/>
    <property type="match status" value="1"/>
</dbReference>
<evidence type="ECO:0000256" key="2">
    <source>
        <dbReference type="ARBA" id="ARBA00022737"/>
    </source>
</evidence>
<dbReference type="EMBL" id="WAEL01000005">
    <property type="protein sequence ID" value="NID11484.1"/>
    <property type="molecule type" value="Genomic_DNA"/>
</dbReference>
<gene>
    <name evidence="6" type="ORF">F7231_15020</name>
</gene>
<dbReference type="InterPro" id="IPR028994">
    <property type="entry name" value="Integrin_alpha_N"/>
</dbReference>
<keyword evidence="1" id="KW-0732">Signal</keyword>
<dbReference type="Gene3D" id="2.130.10.130">
    <property type="entry name" value="Integrin alpha, N-terminal"/>
    <property type="match status" value="4"/>
</dbReference>
<accession>A0ABX0QGE8</accession>
<dbReference type="InterPro" id="IPR011519">
    <property type="entry name" value="UnbV_ASPIC"/>
</dbReference>
<dbReference type="SMART" id="SM00191">
    <property type="entry name" value="Int_alpha"/>
    <property type="match status" value="3"/>
</dbReference>
<feature type="domain" description="ASPIC/UnbV" evidence="5">
    <location>
        <begin position="542"/>
        <end position="609"/>
    </location>
</feature>
<evidence type="ECO:0000256" key="1">
    <source>
        <dbReference type="ARBA" id="ARBA00022729"/>
    </source>
</evidence>
<keyword evidence="2" id="KW-0677">Repeat</keyword>
<keyword evidence="7" id="KW-1185">Reference proteome</keyword>
<feature type="region of interest" description="Disordered" evidence="4">
    <location>
        <begin position="358"/>
        <end position="378"/>
    </location>
</feature>
<dbReference type="Pfam" id="PF13517">
    <property type="entry name" value="FG-GAP_3"/>
    <property type="match status" value="6"/>
</dbReference>
<dbReference type="Proteomes" id="UP000606008">
    <property type="component" value="Unassembled WGS sequence"/>
</dbReference>
<name>A0ABX0QGE8_9BACT</name>
<dbReference type="SUPFAM" id="SSF69318">
    <property type="entry name" value="Integrin alpha N-terminal domain"/>
    <property type="match status" value="3"/>
</dbReference>
<organism evidence="6 7">
    <name type="scientific">Fibrivirga algicola</name>
    <dbReference type="NCBI Taxonomy" id="2950420"/>
    <lineage>
        <taxon>Bacteria</taxon>
        <taxon>Pseudomonadati</taxon>
        <taxon>Bacteroidota</taxon>
        <taxon>Cytophagia</taxon>
        <taxon>Cytophagales</taxon>
        <taxon>Spirosomataceae</taxon>
        <taxon>Fibrivirga</taxon>
    </lineage>
</organism>
<evidence type="ECO:0000259" key="5">
    <source>
        <dbReference type="Pfam" id="PF07593"/>
    </source>
</evidence>
<protein>
    <submittedName>
        <fullName evidence="6">VCBS repeat-containing protein</fullName>
    </submittedName>
</protein>
<comment type="caution">
    <text evidence="6">The sequence shown here is derived from an EMBL/GenBank/DDBJ whole genome shotgun (WGS) entry which is preliminary data.</text>
</comment>
<dbReference type="Pfam" id="PF07593">
    <property type="entry name" value="UnbV_ASPIC"/>
    <property type="match status" value="1"/>
</dbReference>
<evidence type="ECO:0000313" key="7">
    <source>
        <dbReference type="Proteomes" id="UP000606008"/>
    </source>
</evidence>